<keyword evidence="2" id="KW-1185">Reference proteome</keyword>
<dbReference type="RefSeq" id="WP_050471935.1">
    <property type="nucleotide sequence ID" value="NZ_CM011124.1"/>
</dbReference>
<reference evidence="1 2" key="1">
    <citation type="submission" date="2015-10" db="EMBL/GenBank/DDBJ databases">
        <title>The world's first case of liver abscess caused by Pannonibacter phragmitetus.</title>
        <authorList>
            <person name="Ming D."/>
            <person name="Wang M."/>
            <person name="Zhou Y."/>
            <person name="Jiang T."/>
            <person name="Hu S."/>
        </authorList>
    </citation>
    <scope>NUCLEOTIDE SEQUENCE [LARGE SCALE GENOMIC DNA]</scope>
    <source>
        <strain evidence="1 2">31801</strain>
    </source>
</reference>
<dbReference type="KEGG" id="pphr:APZ00_00820"/>
<organism evidence="1 2">
    <name type="scientific">Pannonibacter phragmitetus</name>
    <dbReference type="NCBI Taxonomy" id="121719"/>
    <lineage>
        <taxon>Bacteria</taxon>
        <taxon>Pseudomonadati</taxon>
        <taxon>Pseudomonadota</taxon>
        <taxon>Alphaproteobacteria</taxon>
        <taxon>Hyphomicrobiales</taxon>
        <taxon>Stappiaceae</taxon>
        <taxon>Pannonibacter</taxon>
    </lineage>
</organism>
<dbReference type="EMBL" id="CP013068">
    <property type="protein sequence ID" value="ALV25801.1"/>
    <property type="molecule type" value="Genomic_DNA"/>
</dbReference>
<gene>
    <name evidence="1" type="ORF">APZ00_00820</name>
</gene>
<dbReference type="Proteomes" id="UP000064921">
    <property type="component" value="Chromosome"/>
</dbReference>
<evidence type="ECO:0000313" key="2">
    <source>
        <dbReference type="Proteomes" id="UP000064921"/>
    </source>
</evidence>
<dbReference type="PATRIC" id="fig|121719.5.peg.3050"/>
<sequence length="60" mass="6546">MHPLAILALAGTAGLLLARVMRREMAKVDQRLSKVRPAPGTPIPVTLKLDPSTGRYRPQD</sequence>
<proteinExistence type="predicted"/>
<dbReference type="AlphaFoldDB" id="A0A0L0J2W8"/>
<accession>A0A0L0J2W8</accession>
<name>A0A0L0J2W8_9HYPH</name>
<protein>
    <submittedName>
        <fullName evidence="1">Uncharacterized protein</fullName>
    </submittedName>
</protein>
<evidence type="ECO:0000313" key="1">
    <source>
        <dbReference type="EMBL" id="ALV25801.1"/>
    </source>
</evidence>
<dbReference type="STRING" id="121719.APZ00_00820"/>